<dbReference type="NCBIfam" id="NF006375">
    <property type="entry name" value="PRK08609.1"/>
    <property type="match status" value="1"/>
</dbReference>
<dbReference type="EMBL" id="MFHT01000004">
    <property type="protein sequence ID" value="OGF78112.1"/>
    <property type="molecule type" value="Genomic_DNA"/>
</dbReference>
<protein>
    <recommendedName>
        <fullName evidence="5">DNA polymerase beta</fullName>
        <ecNumber evidence="3">2.7.7.7</ecNumber>
        <ecNumber evidence="4">4.2.99.18</ecNumber>
    </recommendedName>
    <alternativeName>
        <fullName evidence="16">5'-deoxyribose-phosphate lyase</fullName>
    </alternativeName>
    <alternativeName>
        <fullName evidence="17">AP lyase</fullName>
    </alternativeName>
</protein>
<keyword evidence="15" id="KW-0234">DNA repair</keyword>
<dbReference type="GO" id="GO:0003887">
    <property type="term" value="F:DNA-directed DNA polymerase activity"/>
    <property type="evidence" value="ECO:0007669"/>
    <property type="project" value="UniProtKB-KW"/>
</dbReference>
<gene>
    <name evidence="25" type="ORF">A3F23_02840</name>
</gene>
<dbReference type="Gene3D" id="3.30.460.10">
    <property type="entry name" value="Beta Polymerase, domain 2"/>
    <property type="match status" value="1"/>
</dbReference>
<dbReference type="InterPro" id="IPR003141">
    <property type="entry name" value="Pol/His_phosphatase_N"/>
</dbReference>
<feature type="domain" description="Helix-hairpin-helix DNA-binding motif class 1" evidence="22">
    <location>
        <begin position="128"/>
        <end position="147"/>
    </location>
</feature>
<evidence type="ECO:0000256" key="17">
    <source>
        <dbReference type="ARBA" id="ARBA00035726"/>
    </source>
</evidence>
<dbReference type="InterPro" id="IPR037160">
    <property type="entry name" value="DNA_Pol_thumb_sf"/>
</dbReference>
<evidence type="ECO:0000256" key="12">
    <source>
        <dbReference type="ARBA" id="ARBA00022843"/>
    </source>
</evidence>
<evidence type="ECO:0000256" key="21">
    <source>
        <dbReference type="ARBA" id="ARBA00049244"/>
    </source>
</evidence>
<evidence type="ECO:0000256" key="2">
    <source>
        <dbReference type="ARBA" id="ARBA00004496"/>
    </source>
</evidence>
<evidence type="ECO:0000256" key="20">
    <source>
        <dbReference type="ARBA" id="ARBA00045548"/>
    </source>
</evidence>
<dbReference type="InterPro" id="IPR043519">
    <property type="entry name" value="NT_sf"/>
</dbReference>
<comment type="catalytic activity">
    <reaction evidence="19">
        <text>a 5'-end 2'-deoxyribose-2'-deoxyribonucleotide-DNA = (2E,4S)-4-hydroxypenten-2-al-5-phosphate + a 5'-end 5'-phospho-2'-deoxyribonucleoside-DNA + H(+)</text>
        <dbReference type="Rhea" id="RHEA:76255"/>
        <dbReference type="Rhea" id="RHEA-COMP:13180"/>
        <dbReference type="Rhea" id="RHEA-COMP:18657"/>
        <dbReference type="ChEBI" id="CHEBI:15378"/>
        <dbReference type="ChEBI" id="CHEBI:136412"/>
        <dbReference type="ChEBI" id="CHEBI:195194"/>
        <dbReference type="ChEBI" id="CHEBI:195195"/>
    </reaction>
</comment>
<reference evidence="25 26" key="1">
    <citation type="journal article" date="2016" name="Nat. Commun.">
        <title>Thousands of microbial genomes shed light on interconnected biogeochemical processes in an aquifer system.</title>
        <authorList>
            <person name="Anantharaman K."/>
            <person name="Brown C.T."/>
            <person name="Hug L.A."/>
            <person name="Sharon I."/>
            <person name="Castelle C.J."/>
            <person name="Probst A.J."/>
            <person name="Thomas B.C."/>
            <person name="Singh A."/>
            <person name="Wilkins M.J."/>
            <person name="Karaoz U."/>
            <person name="Brodie E.L."/>
            <person name="Williams K.H."/>
            <person name="Hubbard S.S."/>
            <person name="Banfield J.F."/>
        </authorList>
    </citation>
    <scope>NUCLEOTIDE SEQUENCE [LARGE SCALE GENOMIC DNA]</scope>
</reference>
<keyword evidence="13" id="KW-0239">DNA-directed DNA polymerase</keyword>
<dbReference type="CDD" id="cd07436">
    <property type="entry name" value="PHP_PolX"/>
    <property type="match status" value="1"/>
</dbReference>
<dbReference type="GO" id="GO:0005829">
    <property type="term" value="C:cytosol"/>
    <property type="evidence" value="ECO:0007669"/>
    <property type="project" value="TreeGrafter"/>
</dbReference>
<evidence type="ECO:0000256" key="8">
    <source>
        <dbReference type="ARBA" id="ARBA00022679"/>
    </source>
</evidence>
<dbReference type="CDD" id="cd00141">
    <property type="entry name" value="NT_POLXc"/>
    <property type="match status" value="1"/>
</dbReference>
<evidence type="ECO:0000256" key="6">
    <source>
        <dbReference type="ARBA" id="ARBA00022481"/>
    </source>
</evidence>
<dbReference type="SMART" id="SM00481">
    <property type="entry name" value="POLIIIAc"/>
    <property type="match status" value="1"/>
</dbReference>
<comment type="subcellular location">
    <subcellularLocation>
        <location evidence="2">Cytoplasm</location>
    </subcellularLocation>
</comment>
<keyword evidence="10" id="KW-0235">DNA replication</keyword>
<dbReference type="Gene3D" id="3.30.210.10">
    <property type="entry name" value="DNA polymerase, thumb domain"/>
    <property type="match status" value="1"/>
</dbReference>
<keyword evidence="14" id="KW-0915">Sodium</keyword>
<dbReference type="PANTHER" id="PTHR36928">
    <property type="entry name" value="PHOSPHATASE YCDX-RELATED"/>
    <property type="match status" value="1"/>
</dbReference>
<sequence length="570" mass="64044">MKNKEIAKILFELSELYEMKNVPFKPRALERASETIDSLTEDVIDIYKEGGIKALENIPGVGRGIAERIEEYLKAGRIKEYENMKKKFPVDIAGLSSIEGVGPKLINLLYTRLKIRTVLDLEKAAEAGKLKGLPRMGAKLEAKILKGIEFKHEGGGRFALGEVLPMAREIKTRLLKVRGVETVEVAGSIRRRPETIGDLDFLAISEHPAAAAEFFARMPEVSHVYGHGETKVLVRLKSGIDADLIILPKKSFGAALQYFTGSKDHNVEVRKLAIKKGWSLNEHGLTRGKKMIASETEKEIYEKLGMDFIEPEMRTNRGEIEAALAHNLPKLIGYGDLRGDLQVQTSWTDGKNSIEEMAREAEKFGHEYIAITDHTKFLAMTGGSDKKKLLRQMAEIDKIQKKFRKLKILKGAEVNIMRDGSLDIDDETLAKLDVVGAAVHSLFNLSQEEQTARIIKAMENPNVDILFHPTGRVINKRKPYEVDMEAIIKAAKRTGTILEIDGHPWRLDLKDEHIRMAREGGVKMVIDTDAHSVSEMSYLEYGIAQARRGWCEKKDIINTLPLKEFLKALK</sequence>
<dbReference type="FunFam" id="3.20.20.140:FF:000047">
    <property type="entry name" value="PHP domain-containing protein"/>
    <property type="match status" value="1"/>
</dbReference>
<evidence type="ECO:0000256" key="13">
    <source>
        <dbReference type="ARBA" id="ARBA00022932"/>
    </source>
</evidence>
<evidence type="ECO:0000256" key="15">
    <source>
        <dbReference type="ARBA" id="ARBA00023204"/>
    </source>
</evidence>
<dbReference type="GO" id="GO:0003677">
    <property type="term" value="F:DNA binding"/>
    <property type="evidence" value="ECO:0007669"/>
    <property type="project" value="InterPro"/>
</dbReference>
<dbReference type="InterPro" id="IPR022311">
    <property type="entry name" value="PolX-like"/>
</dbReference>
<evidence type="ECO:0000313" key="25">
    <source>
        <dbReference type="EMBL" id="OGF78112.1"/>
    </source>
</evidence>
<dbReference type="AlphaFoldDB" id="A0A1F5WR16"/>
<dbReference type="PRINTS" id="PR00870">
    <property type="entry name" value="DNAPOLXBETA"/>
</dbReference>
<dbReference type="InterPro" id="IPR002054">
    <property type="entry name" value="DNA-dir_DNA_pol_X"/>
</dbReference>
<organism evidence="25 26">
    <name type="scientific">Candidatus Giovannonibacteria bacterium RIFCSPHIGHO2_12_FULL_43_15</name>
    <dbReference type="NCBI Taxonomy" id="1798341"/>
    <lineage>
        <taxon>Bacteria</taxon>
        <taxon>Candidatus Giovannoniibacteriota</taxon>
    </lineage>
</organism>
<name>A0A1F5WR16_9BACT</name>
<evidence type="ECO:0000256" key="4">
    <source>
        <dbReference type="ARBA" id="ARBA00012720"/>
    </source>
</evidence>
<evidence type="ECO:0000256" key="3">
    <source>
        <dbReference type="ARBA" id="ARBA00012417"/>
    </source>
</evidence>
<evidence type="ECO:0000259" key="22">
    <source>
        <dbReference type="SMART" id="SM00278"/>
    </source>
</evidence>
<dbReference type="InterPro" id="IPR010996">
    <property type="entry name" value="HHH_MUS81"/>
</dbReference>
<keyword evidence="6" id="KW-0488">Methylation</keyword>
<evidence type="ECO:0000256" key="11">
    <source>
        <dbReference type="ARBA" id="ARBA00022763"/>
    </source>
</evidence>
<dbReference type="InterPro" id="IPR029398">
    <property type="entry name" value="PolB_thumb"/>
</dbReference>
<evidence type="ECO:0000256" key="14">
    <source>
        <dbReference type="ARBA" id="ARBA00023053"/>
    </source>
</evidence>
<feature type="domain" description="Polymerase/histidinol phosphatase N-terminal" evidence="23">
    <location>
        <begin position="339"/>
        <end position="418"/>
    </location>
</feature>
<dbReference type="Proteomes" id="UP000177723">
    <property type="component" value="Unassembled WGS sequence"/>
</dbReference>
<dbReference type="EC" id="2.7.7.7" evidence="3"/>
<dbReference type="SMART" id="SM00483">
    <property type="entry name" value="POLXc"/>
    <property type="match status" value="1"/>
</dbReference>
<evidence type="ECO:0000256" key="7">
    <source>
        <dbReference type="ARBA" id="ARBA00022634"/>
    </source>
</evidence>
<dbReference type="InterPro" id="IPR047967">
    <property type="entry name" value="PolX_PHP"/>
</dbReference>
<dbReference type="SUPFAM" id="SSF81301">
    <property type="entry name" value="Nucleotidyltransferase"/>
    <property type="match status" value="1"/>
</dbReference>
<dbReference type="PIRSF" id="PIRSF005047">
    <property type="entry name" value="UCP005047_YshC"/>
    <property type="match status" value="1"/>
</dbReference>
<comment type="cofactor">
    <cofactor evidence="1">
        <name>Mg(2+)</name>
        <dbReference type="ChEBI" id="CHEBI:18420"/>
    </cofactor>
</comment>
<evidence type="ECO:0000256" key="9">
    <source>
        <dbReference type="ARBA" id="ARBA00022695"/>
    </source>
</evidence>
<evidence type="ECO:0000256" key="18">
    <source>
        <dbReference type="ARBA" id="ARBA00044632"/>
    </source>
</evidence>
<dbReference type="Gene3D" id="3.20.20.140">
    <property type="entry name" value="Metal-dependent hydrolases"/>
    <property type="match status" value="1"/>
</dbReference>
<keyword evidence="8" id="KW-0808">Transferase</keyword>
<evidence type="ECO:0000259" key="24">
    <source>
        <dbReference type="SMART" id="SM00483"/>
    </source>
</evidence>
<dbReference type="EC" id="4.2.99.18" evidence="4"/>
<dbReference type="GO" id="GO:0042578">
    <property type="term" value="F:phosphoric ester hydrolase activity"/>
    <property type="evidence" value="ECO:0007669"/>
    <property type="project" value="TreeGrafter"/>
</dbReference>
<dbReference type="InterPro" id="IPR002008">
    <property type="entry name" value="DNA_pol_X_beta-like"/>
</dbReference>
<dbReference type="InterPro" id="IPR050243">
    <property type="entry name" value="PHP_phosphatase"/>
</dbReference>
<dbReference type="InterPro" id="IPR003583">
    <property type="entry name" value="Hlx-hairpin-Hlx_DNA-bd_motif"/>
</dbReference>
<dbReference type="SMART" id="SM00278">
    <property type="entry name" value="HhH1"/>
    <property type="match status" value="3"/>
</dbReference>
<dbReference type="InterPro" id="IPR027421">
    <property type="entry name" value="DNA_pol_lamdba_lyase_dom_sf"/>
</dbReference>
<evidence type="ECO:0000256" key="5">
    <source>
        <dbReference type="ARBA" id="ARBA00020020"/>
    </source>
</evidence>
<dbReference type="Gene3D" id="1.10.150.110">
    <property type="entry name" value="DNA polymerase beta, N-terminal domain-like"/>
    <property type="match status" value="1"/>
</dbReference>
<feature type="domain" description="Helix-hairpin-helix DNA-binding motif class 1" evidence="22">
    <location>
        <begin position="53"/>
        <end position="72"/>
    </location>
</feature>
<evidence type="ECO:0000256" key="16">
    <source>
        <dbReference type="ARBA" id="ARBA00035717"/>
    </source>
</evidence>
<dbReference type="SUPFAM" id="SSF47802">
    <property type="entry name" value="DNA polymerase beta, N-terminal domain-like"/>
    <property type="match status" value="1"/>
</dbReference>
<evidence type="ECO:0000256" key="1">
    <source>
        <dbReference type="ARBA" id="ARBA00001946"/>
    </source>
</evidence>
<dbReference type="GO" id="GO:0006281">
    <property type="term" value="P:DNA repair"/>
    <property type="evidence" value="ECO:0007669"/>
    <property type="project" value="UniProtKB-KW"/>
</dbReference>
<dbReference type="InterPro" id="IPR016195">
    <property type="entry name" value="Pol/histidinol_Pase-like"/>
</dbReference>
<evidence type="ECO:0000256" key="19">
    <source>
        <dbReference type="ARBA" id="ARBA00044678"/>
    </source>
</evidence>
<feature type="domain" description="Helix-hairpin-helix DNA-binding motif class 1" evidence="22">
    <location>
        <begin position="93"/>
        <end position="112"/>
    </location>
</feature>
<dbReference type="GO" id="GO:0008270">
    <property type="term" value="F:zinc ion binding"/>
    <property type="evidence" value="ECO:0007669"/>
    <property type="project" value="TreeGrafter"/>
</dbReference>
<dbReference type="GO" id="GO:0140078">
    <property type="term" value="F:class I DNA-(apurinic or apyrimidinic site) endonuclease activity"/>
    <property type="evidence" value="ECO:0007669"/>
    <property type="project" value="UniProtKB-EC"/>
</dbReference>
<dbReference type="SUPFAM" id="SSF89550">
    <property type="entry name" value="PHP domain-like"/>
    <property type="match status" value="1"/>
</dbReference>
<evidence type="ECO:0000256" key="10">
    <source>
        <dbReference type="ARBA" id="ARBA00022705"/>
    </source>
</evidence>
<keyword evidence="9" id="KW-0548">Nucleotidyltransferase</keyword>
<evidence type="ECO:0000259" key="23">
    <source>
        <dbReference type="SMART" id="SM00481"/>
    </source>
</evidence>
<dbReference type="Pfam" id="PF14716">
    <property type="entry name" value="HHH_8"/>
    <property type="match status" value="1"/>
</dbReference>
<dbReference type="PANTHER" id="PTHR36928:SF1">
    <property type="entry name" value="PHOSPHATASE YCDX-RELATED"/>
    <property type="match status" value="1"/>
</dbReference>
<comment type="function">
    <text evidence="20">Repair polymerase that plays a key role in base-excision repair. During this process, the damaged base is excised by specific DNA glycosylases, the DNA backbone is nicked at the abasic site by an apurinic/apyrimidic (AP) endonuclease, and POLB removes 5'-deoxyribose-phosphate from the preincised AP site acting as a 5'-deoxyribose-phosphate lyase (5'-dRP lyase); through its DNA polymerase activity, it adds one nucleotide to the 3' end of the arising single-nucleotide gap. Conducts 'gap-filling' DNA synthesis in a stepwise distributive fashion rather than in a processive fashion as for other DNA polymerases. It is also able to cleave sugar-phosphate bonds 3' to an intact AP site, acting as an AP lyase.</text>
</comment>
<evidence type="ECO:0000313" key="26">
    <source>
        <dbReference type="Proteomes" id="UP000177723"/>
    </source>
</evidence>
<dbReference type="Pfam" id="PF02811">
    <property type="entry name" value="PHP"/>
    <property type="match status" value="1"/>
</dbReference>
<comment type="caution">
    <text evidence="25">The sequence shown here is derived from an EMBL/GenBank/DDBJ whole genome shotgun (WGS) entry which is preliminary data.</text>
</comment>
<keyword evidence="11" id="KW-0227">DNA damage</keyword>
<feature type="domain" description="DNA-directed DNA polymerase X" evidence="24">
    <location>
        <begin position="1"/>
        <end position="315"/>
    </location>
</feature>
<comment type="catalytic activity">
    <reaction evidence="18">
        <text>2'-deoxyribonucleotide-(2'-deoxyribose 5'-phosphate)-2'-deoxyribonucleotide-DNA = a 3'-end 2'-deoxyribonucleotide-(2,3-dehydro-2,3-deoxyribose 5'-phosphate)-DNA + a 5'-end 5'-phospho-2'-deoxyribonucleoside-DNA + H(+)</text>
        <dbReference type="Rhea" id="RHEA:66592"/>
        <dbReference type="Rhea" id="RHEA-COMP:13180"/>
        <dbReference type="Rhea" id="RHEA-COMP:16897"/>
        <dbReference type="Rhea" id="RHEA-COMP:17067"/>
        <dbReference type="ChEBI" id="CHEBI:15378"/>
        <dbReference type="ChEBI" id="CHEBI:136412"/>
        <dbReference type="ChEBI" id="CHEBI:157695"/>
        <dbReference type="ChEBI" id="CHEBI:167181"/>
        <dbReference type="EC" id="4.2.99.18"/>
    </reaction>
</comment>
<keyword evidence="7" id="KW-0237">DNA synthesis</keyword>
<dbReference type="Gene3D" id="1.10.150.20">
    <property type="entry name" value="5' to 3' exonuclease, C-terminal subdomain"/>
    <property type="match status" value="1"/>
</dbReference>
<accession>A0A1F5WR16</accession>
<keyword evidence="12" id="KW-0832">Ubl conjugation</keyword>
<dbReference type="InterPro" id="IPR004013">
    <property type="entry name" value="PHP_dom"/>
</dbReference>
<dbReference type="Pfam" id="PF14791">
    <property type="entry name" value="DNA_pol_B_thumb"/>
    <property type="match status" value="1"/>
</dbReference>
<proteinExistence type="predicted"/>
<dbReference type="Pfam" id="PF14520">
    <property type="entry name" value="HHH_5"/>
    <property type="match status" value="1"/>
</dbReference>
<comment type="catalytic activity">
    <reaction evidence="21">
        <text>DNA(n) + a 2'-deoxyribonucleoside 5'-triphosphate = DNA(n+1) + diphosphate</text>
        <dbReference type="Rhea" id="RHEA:22508"/>
        <dbReference type="Rhea" id="RHEA-COMP:17339"/>
        <dbReference type="Rhea" id="RHEA-COMP:17340"/>
        <dbReference type="ChEBI" id="CHEBI:33019"/>
        <dbReference type="ChEBI" id="CHEBI:61560"/>
        <dbReference type="ChEBI" id="CHEBI:173112"/>
        <dbReference type="EC" id="2.7.7.7"/>
    </reaction>
</comment>